<proteinExistence type="predicted"/>
<evidence type="ECO:0000313" key="1">
    <source>
        <dbReference type="EMBL" id="BDZ76988.1"/>
    </source>
</evidence>
<dbReference type="EMBL" id="AP027742">
    <property type="protein sequence ID" value="BDZ76988.1"/>
    <property type="molecule type" value="Genomic_DNA"/>
</dbReference>
<accession>A0ABM8I211</accession>
<sequence length="77" mass="8253">MSGKTSCPIFTNAEINSLLGVTNSSNANTAVLFSNGDANATDAHFSSSYQSGTWYAVFDRQVTATHIRANYVIVKFA</sequence>
<organism evidence="1 2">
    <name type="scientific">Claveliimonas bilis</name>
    <dbReference type="NCBI Taxonomy" id="3028070"/>
    <lineage>
        <taxon>Bacteria</taxon>
        <taxon>Bacillati</taxon>
        <taxon>Bacillota</taxon>
        <taxon>Clostridia</taxon>
        <taxon>Lachnospirales</taxon>
        <taxon>Lachnospiraceae</taxon>
        <taxon>Claveliimonas</taxon>
    </lineage>
</organism>
<protein>
    <submittedName>
        <fullName evidence="1">Uncharacterized protein</fullName>
    </submittedName>
</protein>
<evidence type="ECO:0000313" key="2">
    <source>
        <dbReference type="Proteomes" id="UP001305815"/>
    </source>
</evidence>
<name>A0ABM8I211_9FIRM</name>
<dbReference type="Proteomes" id="UP001305815">
    <property type="component" value="Chromosome"/>
</dbReference>
<keyword evidence="2" id="KW-1185">Reference proteome</keyword>
<reference evidence="2" key="1">
    <citation type="journal article" date="2023" name="Int. J. Syst. Evol. Microbiol.">
        <title>Claveliimonas bilis gen. nov., sp. nov., deoxycholic acid-producing bacteria isolated from human faeces, and reclassification of Sellimonas monacensis Zenner et al. 2021 as Claveliimonas monacensis comb. nov.</title>
        <authorList>
            <person name="Hisatomi A."/>
            <person name="Kastawa N.W.E.P.G."/>
            <person name="Song I."/>
            <person name="Ohkuma M."/>
            <person name="Fukiya S."/>
            <person name="Sakamoto M."/>
        </authorList>
    </citation>
    <scope>NUCLEOTIDE SEQUENCE [LARGE SCALE GENOMIC DNA]</scope>
    <source>
        <strain evidence="2">12BBH14</strain>
    </source>
</reference>
<gene>
    <name evidence="1" type="ORF">Lac1_11710</name>
</gene>